<proteinExistence type="predicted"/>
<dbReference type="AlphaFoldDB" id="A0AAF3EDG2"/>
<feature type="compositionally biased region" description="Basic and acidic residues" evidence="1">
    <location>
        <begin position="76"/>
        <end position="88"/>
    </location>
</feature>
<reference evidence="3 4" key="1">
    <citation type="submission" date="2024-02" db="UniProtKB">
        <authorList>
            <consortium name="WormBaseParasite"/>
        </authorList>
    </citation>
    <scope>IDENTIFICATION</scope>
</reference>
<dbReference type="WBParaSite" id="MBELARI_LOCUS2596">
    <property type="protein sequence ID" value="MBELARI_LOCUS2596"/>
    <property type="gene ID" value="MBELARI_LOCUS2596"/>
</dbReference>
<organism evidence="2 3">
    <name type="scientific">Mesorhabditis belari</name>
    <dbReference type="NCBI Taxonomy" id="2138241"/>
    <lineage>
        <taxon>Eukaryota</taxon>
        <taxon>Metazoa</taxon>
        <taxon>Ecdysozoa</taxon>
        <taxon>Nematoda</taxon>
        <taxon>Chromadorea</taxon>
        <taxon>Rhabditida</taxon>
        <taxon>Rhabditina</taxon>
        <taxon>Rhabditomorpha</taxon>
        <taxon>Rhabditoidea</taxon>
        <taxon>Rhabditidae</taxon>
        <taxon>Mesorhabditinae</taxon>
        <taxon>Mesorhabditis</taxon>
    </lineage>
</organism>
<feature type="region of interest" description="Disordered" evidence="1">
    <location>
        <begin position="76"/>
        <end position="111"/>
    </location>
</feature>
<keyword evidence="2" id="KW-1185">Reference proteome</keyword>
<accession>A0AAF3EDG2</accession>
<evidence type="ECO:0000256" key="1">
    <source>
        <dbReference type="SAM" id="MobiDB-lite"/>
    </source>
</evidence>
<evidence type="ECO:0000313" key="4">
    <source>
        <dbReference type="WBParaSite" id="MBELARI_LOCUS2596"/>
    </source>
</evidence>
<dbReference type="Proteomes" id="UP000887575">
    <property type="component" value="Unassembled WGS sequence"/>
</dbReference>
<dbReference type="WBParaSite" id="MBELARI_LOCUS12019">
    <property type="protein sequence ID" value="MBELARI_LOCUS12019"/>
    <property type="gene ID" value="MBELARI_LOCUS12019"/>
</dbReference>
<protein>
    <submittedName>
        <fullName evidence="3 4">Uncharacterized protein</fullName>
    </submittedName>
</protein>
<name>A0AAF3EDG2_9BILA</name>
<evidence type="ECO:0000313" key="2">
    <source>
        <dbReference type="Proteomes" id="UP000887575"/>
    </source>
</evidence>
<evidence type="ECO:0000313" key="3">
    <source>
        <dbReference type="WBParaSite" id="MBELARI_LOCUS12019"/>
    </source>
</evidence>
<sequence length="179" mass="20287">MEAPAEFNRLVFERTRLTNDYCTLAAELESLLEAVRYDISKAKTINGLSLSTNILPGAIDLEPYARVHIDNSRFSLHEDGEERKEETAHRRKGPANDDEPKEEENKAEKRVKLPQGAYRPFGVLEPEAAKMARKEAAHSLKICCEMAGIRSRICTIDQRLEVLKAETPELVEQIKKLVL</sequence>